<protein>
    <recommendedName>
        <fullName evidence="10">MRH domain-containing protein</fullName>
    </recommendedName>
</protein>
<dbReference type="InterPro" id="IPR009011">
    <property type="entry name" value="Man6P_isomerase_rcpt-bd_dom_sf"/>
</dbReference>
<dbReference type="EMBL" id="JAZGQO010000021">
    <property type="protein sequence ID" value="KAK6165931.1"/>
    <property type="molecule type" value="Genomic_DNA"/>
</dbReference>
<dbReference type="GO" id="GO:0000139">
    <property type="term" value="C:Golgi membrane"/>
    <property type="evidence" value="ECO:0007669"/>
    <property type="project" value="UniProtKB-SubCell"/>
</dbReference>
<comment type="subcellular location">
    <subcellularLocation>
        <location evidence="1">Endomembrane system</location>
    </subcellularLocation>
</comment>
<evidence type="ECO:0000256" key="9">
    <source>
        <dbReference type="SAM" id="SignalP"/>
    </source>
</evidence>
<dbReference type="PANTHER" id="PTHR15071">
    <property type="entry name" value="MANNOSE-6-PHOSPHATE RECEPTOR FAMILY MEMBER"/>
    <property type="match status" value="1"/>
</dbReference>
<gene>
    <name evidence="11" type="ORF">SNE40_022737</name>
</gene>
<proteinExistence type="predicted"/>
<dbReference type="AlphaFoldDB" id="A0AAN8G152"/>
<dbReference type="Gene3D" id="2.70.130.10">
    <property type="entry name" value="Mannose-6-phosphate receptor binding domain"/>
    <property type="match status" value="1"/>
</dbReference>
<evidence type="ECO:0000256" key="8">
    <source>
        <dbReference type="SAM" id="Phobius"/>
    </source>
</evidence>
<evidence type="ECO:0000313" key="12">
    <source>
        <dbReference type="Proteomes" id="UP001347796"/>
    </source>
</evidence>
<keyword evidence="2" id="KW-0813">Transport</keyword>
<dbReference type="SUPFAM" id="SSF50911">
    <property type="entry name" value="Mannose 6-phosphate receptor domain"/>
    <property type="match status" value="1"/>
</dbReference>
<feature type="transmembrane region" description="Helical" evidence="8">
    <location>
        <begin position="195"/>
        <end position="218"/>
    </location>
</feature>
<keyword evidence="12" id="KW-1185">Reference proteome</keyword>
<accession>A0AAN8G152</accession>
<organism evidence="11 12">
    <name type="scientific">Patella caerulea</name>
    <name type="common">Rayed Mediterranean limpet</name>
    <dbReference type="NCBI Taxonomy" id="87958"/>
    <lineage>
        <taxon>Eukaryota</taxon>
        <taxon>Metazoa</taxon>
        <taxon>Spiralia</taxon>
        <taxon>Lophotrochozoa</taxon>
        <taxon>Mollusca</taxon>
        <taxon>Gastropoda</taxon>
        <taxon>Patellogastropoda</taxon>
        <taxon>Patelloidea</taxon>
        <taxon>Patellidae</taxon>
        <taxon>Patella</taxon>
    </lineage>
</organism>
<evidence type="ECO:0000313" key="11">
    <source>
        <dbReference type="EMBL" id="KAK6165931.1"/>
    </source>
</evidence>
<keyword evidence="7" id="KW-1015">Disulfide bond</keyword>
<feature type="signal peptide" evidence="9">
    <location>
        <begin position="1"/>
        <end position="16"/>
    </location>
</feature>
<dbReference type="GO" id="GO:0005802">
    <property type="term" value="C:trans-Golgi network"/>
    <property type="evidence" value="ECO:0007669"/>
    <property type="project" value="TreeGrafter"/>
</dbReference>
<keyword evidence="6 8" id="KW-0472">Membrane</keyword>
<reference evidence="11 12" key="1">
    <citation type="submission" date="2024-01" db="EMBL/GenBank/DDBJ databases">
        <title>The genome of the rayed Mediterranean limpet Patella caerulea (Linnaeus, 1758).</title>
        <authorList>
            <person name="Anh-Thu Weber A."/>
            <person name="Halstead-Nussloch G."/>
        </authorList>
    </citation>
    <scope>NUCLEOTIDE SEQUENCE [LARGE SCALE GENOMIC DNA]</scope>
    <source>
        <strain evidence="11">AATW-2023a</strain>
        <tissue evidence="11">Whole specimen</tissue>
    </source>
</reference>
<feature type="chain" id="PRO_5043050898" description="MRH domain-containing protein" evidence="9">
    <location>
        <begin position="17"/>
        <end position="241"/>
    </location>
</feature>
<keyword evidence="4 9" id="KW-0732">Signal</keyword>
<evidence type="ECO:0000256" key="5">
    <source>
        <dbReference type="ARBA" id="ARBA00022989"/>
    </source>
</evidence>
<sequence>MFRIYGLLLTVGCTLATDGPVRWLDNSCVIETSQGTINLTPLGNTDNTPRFKDVSSTSDQYRYSWNPCLPFNEGTCSNVAVCQSVPDTQSFYMLGVQDNISYQDGTDQSGTIMYHTFGDIERITTIRLTCDPTQEGNLIVTGEQPAQSGKYFFELRSRYACFQEPTTTFLPPTPGAVTASMSPSPNPDIYNVKSIVLLLFTIQISLIILIVMLIIGLTTRRQSTVPEKDTEKSHFAYNSIN</sequence>
<feature type="domain" description="MRH" evidence="10">
    <location>
        <begin position="26"/>
        <end position="163"/>
    </location>
</feature>
<name>A0AAN8G152_PATCE</name>
<dbReference type="GO" id="GO:0010008">
    <property type="term" value="C:endosome membrane"/>
    <property type="evidence" value="ECO:0007669"/>
    <property type="project" value="UniProtKB-SubCell"/>
</dbReference>
<evidence type="ECO:0000256" key="4">
    <source>
        <dbReference type="ARBA" id="ARBA00022729"/>
    </source>
</evidence>
<keyword evidence="3 8" id="KW-0812">Transmembrane</keyword>
<evidence type="ECO:0000256" key="7">
    <source>
        <dbReference type="ARBA" id="ARBA00023157"/>
    </source>
</evidence>
<evidence type="ECO:0000259" key="10">
    <source>
        <dbReference type="PROSITE" id="PS51914"/>
    </source>
</evidence>
<evidence type="ECO:0000256" key="2">
    <source>
        <dbReference type="ARBA" id="ARBA00022448"/>
    </source>
</evidence>
<dbReference type="PROSITE" id="PS51914">
    <property type="entry name" value="MRH"/>
    <property type="match status" value="1"/>
</dbReference>
<dbReference type="PANTHER" id="PTHR15071:SF0">
    <property type="entry name" value="MANNOSE 6-PHOSPHATE RECEPTOR-LIKE PROTEIN 1"/>
    <property type="match status" value="1"/>
</dbReference>
<dbReference type="InterPro" id="IPR044865">
    <property type="entry name" value="MRH_dom"/>
</dbReference>
<evidence type="ECO:0000256" key="1">
    <source>
        <dbReference type="ARBA" id="ARBA00004308"/>
    </source>
</evidence>
<evidence type="ECO:0000256" key="6">
    <source>
        <dbReference type="ARBA" id="ARBA00023136"/>
    </source>
</evidence>
<evidence type="ECO:0000256" key="3">
    <source>
        <dbReference type="ARBA" id="ARBA00022692"/>
    </source>
</evidence>
<dbReference type="Proteomes" id="UP001347796">
    <property type="component" value="Unassembled WGS sequence"/>
</dbReference>
<comment type="caution">
    <text evidence="11">The sequence shown here is derived from an EMBL/GenBank/DDBJ whole genome shotgun (WGS) entry which is preliminary data.</text>
</comment>
<keyword evidence="5 8" id="KW-1133">Transmembrane helix</keyword>